<dbReference type="Proteomes" id="UP000661507">
    <property type="component" value="Unassembled WGS sequence"/>
</dbReference>
<keyword evidence="2" id="KW-1133">Transmembrane helix</keyword>
<gene>
    <name evidence="3" type="ORF">GCM10011320_34570</name>
</gene>
<reference evidence="3" key="1">
    <citation type="journal article" date="2014" name="Int. J. Syst. Evol. Microbiol.">
        <title>Complete genome sequence of Corynebacterium casei LMG S-19264T (=DSM 44701T), isolated from a smear-ripened cheese.</title>
        <authorList>
            <consortium name="US DOE Joint Genome Institute (JGI-PGF)"/>
            <person name="Walter F."/>
            <person name="Albersmeier A."/>
            <person name="Kalinowski J."/>
            <person name="Ruckert C."/>
        </authorList>
    </citation>
    <scope>NUCLEOTIDE SEQUENCE</scope>
    <source>
        <strain evidence="3">CGMCC 1.3617</strain>
    </source>
</reference>
<keyword evidence="2" id="KW-0812">Transmembrane</keyword>
<evidence type="ECO:0000256" key="1">
    <source>
        <dbReference type="SAM" id="MobiDB-lite"/>
    </source>
</evidence>
<dbReference type="EMBL" id="BMKW01000008">
    <property type="protein sequence ID" value="GGJ24355.1"/>
    <property type="molecule type" value="Genomic_DNA"/>
</dbReference>
<comment type="caution">
    <text evidence="3">The sequence shown here is derived from an EMBL/GenBank/DDBJ whole genome shotgun (WGS) entry which is preliminary data.</text>
</comment>
<reference evidence="3" key="2">
    <citation type="submission" date="2020-09" db="EMBL/GenBank/DDBJ databases">
        <authorList>
            <person name="Sun Q."/>
            <person name="Zhou Y."/>
        </authorList>
    </citation>
    <scope>NUCLEOTIDE SEQUENCE</scope>
    <source>
        <strain evidence="3">CGMCC 1.3617</strain>
    </source>
</reference>
<proteinExistence type="predicted"/>
<dbReference type="Pfam" id="PF04964">
    <property type="entry name" value="Flp_Fap"/>
    <property type="match status" value="1"/>
</dbReference>
<keyword evidence="4" id="KW-1185">Reference proteome</keyword>
<sequence>MPNRENRPEATFETTPVAARRLHHALTTLISNDGEGPARCSRRINKPPAAPQPGPLDGWQDAWPATPPLARLADARVIGDPTMLNTIAARLSALKADTRGVTAMEYGLIAAFIAVAIIGGLTLLGGNLDAMLNGIAAKFVAPA</sequence>
<evidence type="ECO:0008006" key="5">
    <source>
        <dbReference type="Google" id="ProtNLM"/>
    </source>
</evidence>
<dbReference type="InterPro" id="IPR007047">
    <property type="entry name" value="Flp_Fap"/>
</dbReference>
<protein>
    <recommendedName>
        <fullName evidence="5">Flp family type IVb pilin</fullName>
    </recommendedName>
</protein>
<evidence type="ECO:0000313" key="4">
    <source>
        <dbReference type="Proteomes" id="UP000661507"/>
    </source>
</evidence>
<name>A0A917NSS8_9PROT</name>
<evidence type="ECO:0000256" key="2">
    <source>
        <dbReference type="SAM" id="Phobius"/>
    </source>
</evidence>
<keyword evidence="2" id="KW-0472">Membrane</keyword>
<feature type="region of interest" description="Disordered" evidence="1">
    <location>
        <begin position="31"/>
        <end position="60"/>
    </location>
</feature>
<evidence type="ECO:0000313" key="3">
    <source>
        <dbReference type="EMBL" id="GGJ24355.1"/>
    </source>
</evidence>
<feature type="transmembrane region" description="Helical" evidence="2">
    <location>
        <begin position="106"/>
        <end position="124"/>
    </location>
</feature>
<dbReference type="RefSeq" id="WP_229681384.1">
    <property type="nucleotide sequence ID" value="NZ_BMKW01000008.1"/>
</dbReference>
<organism evidence="3 4">
    <name type="scientific">Neoroseomonas lacus</name>
    <dbReference type="NCBI Taxonomy" id="287609"/>
    <lineage>
        <taxon>Bacteria</taxon>
        <taxon>Pseudomonadati</taxon>
        <taxon>Pseudomonadota</taxon>
        <taxon>Alphaproteobacteria</taxon>
        <taxon>Acetobacterales</taxon>
        <taxon>Acetobacteraceae</taxon>
        <taxon>Neoroseomonas</taxon>
    </lineage>
</organism>
<dbReference type="AlphaFoldDB" id="A0A917NSS8"/>
<accession>A0A917NSS8</accession>